<dbReference type="GO" id="GO:0006534">
    <property type="term" value="P:cysteine metabolic process"/>
    <property type="evidence" value="ECO:0007669"/>
    <property type="project" value="InterPro"/>
</dbReference>
<evidence type="ECO:0000313" key="9">
    <source>
        <dbReference type="Proteomes" id="UP000266482"/>
    </source>
</evidence>
<dbReference type="Gene3D" id="3.40.640.10">
    <property type="entry name" value="Type I PLP-dependent aspartate aminotransferase-like (Major domain)"/>
    <property type="match status" value="1"/>
</dbReference>
<dbReference type="GO" id="GO:0030170">
    <property type="term" value="F:pyridoxal phosphate binding"/>
    <property type="evidence" value="ECO:0007669"/>
    <property type="project" value="InterPro"/>
</dbReference>
<dbReference type="Pfam" id="PF00266">
    <property type="entry name" value="Aminotran_5"/>
    <property type="match status" value="1"/>
</dbReference>
<keyword evidence="9" id="KW-1185">Reference proteome</keyword>
<keyword evidence="5" id="KW-0663">Pyridoxal phosphate</keyword>
<dbReference type="GO" id="GO:0008483">
    <property type="term" value="F:transaminase activity"/>
    <property type="evidence" value="ECO:0007669"/>
    <property type="project" value="UniProtKB-KW"/>
</dbReference>
<dbReference type="PANTHER" id="PTHR43586:SF4">
    <property type="entry name" value="ISOPENICILLIN N EPIMERASE"/>
    <property type="match status" value="1"/>
</dbReference>
<dbReference type="InterPro" id="IPR015424">
    <property type="entry name" value="PyrdxlP-dep_Trfase"/>
</dbReference>
<dbReference type="InterPro" id="IPR010970">
    <property type="entry name" value="Cys_dSase_SufS"/>
</dbReference>
<dbReference type="AlphaFoldDB" id="A0A3A1UQZ6"/>
<evidence type="ECO:0000256" key="6">
    <source>
        <dbReference type="ARBA" id="ARBA00050776"/>
    </source>
</evidence>
<dbReference type="PIRSF" id="PIRSF005572">
    <property type="entry name" value="NifS"/>
    <property type="match status" value="1"/>
</dbReference>
<dbReference type="EMBL" id="QXQA01000025">
    <property type="protein sequence ID" value="RIX47057.1"/>
    <property type="molecule type" value="Genomic_DNA"/>
</dbReference>
<dbReference type="InterPro" id="IPR010969">
    <property type="entry name" value="Cys_dSase-rel_unknwn_funct"/>
</dbReference>
<reference evidence="8 9" key="1">
    <citation type="submission" date="2018-09" db="EMBL/GenBank/DDBJ databases">
        <title>Paenibacillus aracenensis nov. sp. isolated from a cave in southern Spain.</title>
        <authorList>
            <person name="Jurado V."/>
            <person name="Gutierrez-Patricio S."/>
            <person name="Gonzalez-Pimentel J.L."/>
            <person name="Miller A.Z."/>
            <person name="Laiz L."/>
            <person name="Saiz-Jimenez C."/>
        </authorList>
    </citation>
    <scope>NUCLEOTIDE SEQUENCE [LARGE SCALE GENOMIC DNA]</scope>
    <source>
        <strain evidence="8 9">DSM 22867</strain>
    </source>
</reference>
<evidence type="ECO:0000313" key="8">
    <source>
        <dbReference type="EMBL" id="RIX47057.1"/>
    </source>
</evidence>
<dbReference type="RefSeq" id="WP_119602985.1">
    <property type="nucleotide sequence ID" value="NZ_QXQA01000025.1"/>
</dbReference>
<sequence length="388" mass="41891">MAERTLIYLDHAATSWPKPPEVTDAVMKAMLHDAANPGRGSHAMAVRASRILFDTRKQLAKLFNIRNPNDIAFTSNTTMALNMAIKGFVKPGDHVIATSVEHNSVRRPLHYLEQQMKLEVTYMESDTTGRIRVEAIEDAIQPNTSLMIVNHSSNLLGTILPVADIGAIAKKHGVKLLVDAAQSAGILPVDVQAMGIHMLAFPGHKGLLGPQGTGGLYIAPELELEPLLHGGTGSQSEAPHQPLVRPDRYEAGTQNTPGLAGLQAGVRHVLSETVERIYAHEWELTQRLIEGLNGVEGIHVMGPSLGEARTGIVAFYLDGIDPSELSFILDQHYHIAVRAGFHCTPLAHAAAGTSSTGAVRASVGYSTTVDEVDACIQAVKEIREQYRI</sequence>
<comment type="cofactor">
    <cofactor evidence="1">
        <name>pyridoxal 5'-phosphate</name>
        <dbReference type="ChEBI" id="CHEBI:597326"/>
    </cofactor>
</comment>
<evidence type="ECO:0000256" key="3">
    <source>
        <dbReference type="ARBA" id="ARBA00012239"/>
    </source>
</evidence>
<name>A0A3A1UQZ6_9BACL</name>
<evidence type="ECO:0000256" key="2">
    <source>
        <dbReference type="ARBA" id="ARBA00010447"/>
    </source>
</evidence>
<dbReference type="InterPro" id="IPR016454">
    <property type="entry name" value="Cysteine_dSase"/>
</dbReference>
<dbReference type="InterPro" id="IPR015421">
    <property type="entry name" value="PyrdxlP-dep_Trfase_major"/>
</dbReference>
<dbReference type="Gene3D" id="3.90.1150.10">
    <property type="entry name" value="Aspartate Aminotransferase, domain 1"/>
    <property type="match status" value="1"/>
</dbReference>
<accession>A0A3A1UQZ6</accession>
<comment type="similarity">
    <text evidence="2">Belongs to the class-V pyridoxal-phosphate-dependent aminotransferase family. Csd subfamily.</text>
</comment>
<evidence type="ECO:0000256" key="5">
    <source>
        <dbReference type="ARBA" id="ARBA00022898"/>
    </source>
</evidence>
<keyword evidence="4 8" id="KW-0808">Transferase</keyword>
<dbReference type="PANTHER" id="PTHR43586">
    <property type="entry name" value="CYSTEINE DESULFURASE"/>
    <property type="match status" value="1"/>
</dbReference>
<comment type="caution">
    <text evidence="8">The sequence shown here is derived from an EMBL/GenBank/DDBJ whole genome shotgun (WGS) entry which is preliminary data.</text>
</comment>
<organism evidence="8 9">
    <name type="scientific">Paenibacillus nanensis</name>
    <dbReference type="NCBI Taxonomy" id="393251"/>
    <lineage>
        <taxon>Bacteria</taxon>
        <taxon>Bacillati</taxon>
        <taxon>Bacillota</taxon>
        <taxon>Bacilli</taxon>
        <taxon>Bacillales</taxon>
        <taxon>Paenibacillaceae</taxon>
        <taxon>Paenibacillus</taxon>
    </lineage>
</organism>
<dbReference type="OrthoDB" id="9804366at2"/>
<dbReference type="SUPFAM" id="SSF53383">
    <property type="entry name" value="PLP-dependent transferases"/>
    <property type="match status" value="1"/>
</dbReference>
<dbReference type="NCBIfam" id="TIGR01977">
    <property type="entry name" value="am_tr_V_EF2568"/>
    <property type="match status" value="1"/>
</dbReference>
<proteinExistence type="inferred from homology"/>
<protein>
    <recommendedName>
        <fullName evidence="3">cysteine desulfurase</fullName>
        <ecNumber evidence="3">2.8.1.7</ecNumber>
    </recommendedName>
</protein>
<dbReference type="InterPro" id="IPR015422">
    <property type="entry name" value="PyrdxlP-dep_Trfase_small"/>
</dbReference>
<keyword evidence="8" id="KW-0032">Aminotransferase</keyword>
<evidence type="ECO:0000256" key="1">
    <source>
        <dbReference type="ARBA" id="ARBA00001933"/>
    </source>
</evidence>
<evidence type="ECO:0000259" key="7">
    <source>
        <dbReference type="Pfam" id="PF00266"/>
    </source>
</evidence>
<dbReference type="CDD" id="cd06453">
    <property type="entry name" value="SufS_like"/>
    <property type="match status" value="1"/>
</dbReference>
<evidence type="ECO:0000256" key="4">
    <source>
        <dbReference type="ARBA" id="ARBA00022679"/>
    </source>
</evidence>
<dbReference type="Proteomes" id="UP000266482">
    <property type="component" value="Unassembled WGS sequence"/>
</dbReference>
<feature type="domain" description="Aminotransferase class V" evidence="7">
    <location>
        <begin position="7"/>
        <end position="374"/>
    </location>
</feature>
<comment type="catalytic activity">
    <reaction evidence="6">
        <text>(sulfur carrier)-H + L-cysteine = (sulfur carrier)-SH + L-alanine</text>
        <dbReference type="Rhea" id="RHEA:43892"/>
        <dbReference type="Rhea" id="RHEA-COMP:14737"/>
        <dbReference type="Rhea" id="RHEA-COMP:14739"/>
        <dbReference type="ChEBI" id="CHEBI:29917"/>
        <dbReference type="ChEBI" id="CHEBI:35235"/>
        <dbReference type="ChEBI" id="CHEBI:57972"/>
        <dbReference type="ChEBI" id="CHEBI:64428"/>
        <dbReference type="EC" id="2.8.1.7"/>
    </reaction>
</comment>
<dbReference type="GO" id="GO:0031071">
    <property type="term" value="F:cysteine desulfurase activity"/>
    <property type="evidence" value="ECO:0007669"/>
    <property type="project" value="UniProtKB-EC"/>
</dbReference>
<gene>
    <name evidence="8" type="ORF">D3P08_25685</name>
</gene>
<dbReference type="InterPro" id="IPR000192">
    <property type="entry name" value="Aminotrans_V_dom"/>
</dbReference>
<dbReference type="EC" id="2.8.1.7" evidence="3"/>